<dbReference type="Pfam" id="PF19040">
    <property type="entry name" value="SGNH"/>
    <property type="match status" value="1"/>
</dbReference>
<feature type="transmembrane region" description="Helical" evidence="1">
    <location>
        <begin position="173"/>
        <end position="192"/>
    </location>
</feature>
<keyword evidence="1" id="KW-0812">Transmembrane</keyword>
<evidence type="ECO:0000313" key="4">
    <source>
        <dbReference type="EMBL" id="KMO37974.1"/>
    </source>
</evidence>
<evidence type="ECO:0000259" key="2">
    <source>
        <dbReference type="Pfam" id="PF01757"/>
    </source>
</evidence>
<feature type="transmembrane region" description="Helical" evidence="1">
    <location>
        <begin position="229"/>
        <end position="249"/>
    </location>
</feature>
<dbReference type="AlphaFoldDB" id="A0A0J6SW77"/>
<accession>A0A0J6SW77</accession>
<dbReference type="InterPro" id="IPR050879">
    <property type="entry name" value="Acyltransferase_3"/>
</dbReference>
<name>A0A0J6SW77_9HYPH</name>
<evidence type="ECO:0008006" key="6">
    <source>
        <dbReference type="Google" id="ProtNLM"/>
    </source>
</evidence>
<dbReference type="RefSeq" id="WP_048444498.1">
    <property type="nucleotide sequence ID" value="NZ_LABY01000078.1"/>
</dbReference>
<feature type="transmembrane region" description="Helical" evidence="1">
    <location>
        <begin position="326"/>
        <end position="344"/>
    </location>
</feature>
<evidence type="ECO:0000256" key="1">
    <source>
        <dbReference type="SAM" id="Phobius"/>
    </source>
</evidence>
<dbReference type="PANTHER" id="PTHR23028">
    <property type="entry name" value="ACETYLTRANSFERASE"/>
    <property type="match status" value="1"/>
</dbReference>
<dbReference type="EMBL" id="LABY01000078">
    <property type="protein sequence ID" value="KMO37974.1"/>
    <property type="molecule type" value="Genomic_DNA"/>
</dbReference>
<comment type="caution">
    <text evidence="4">The sequence shown here is derived from an EMBL/GenBank/DDBJ whole genome shotgun (WGS) entry which is preliminary data.</text>
</comment>
<organism evidence="4 5">
    <name type="scientific">Methylobacterium variabile</name>
    <dbReference type="NCBI Taxonomy" id="298794"/>
    <lineage>
        <taxon>Bacteria</taxon>
        <taxon>Pseudomonadati</taxon>
        <taxon>Pseudomonadota</taxon>
        <taxon>Alphaproteobacteria</taxon>
        <taxon>Hyphomicrobiales</taxon>
        <taxon>Methylobacteriaceae</taxon>
        <taxon>Methylobacterium</taxon>
    </lineage>
</organism>
<dbReference type="InterPro" id="IPR043968">
    <property type="entry name" value="SGNH"/>
</dbReference>
<feature type="transmembrane region" description="Helical" evidence="1">
    <location>
        <begin position="20"/>
        <end position="36"/>
    </location>
</feature>
<feature type="transmembrane region" description="Helical" evidence="1">
    <location>
        <begin position="83"/>
        <end position="102"/>
    </location>
</feature>
<dbReference type="GO" id="GO:0009103">
    <property type="term" value="P:lipopolysaccharide biosynthetic process"/>
    <property type="evidence" value="ECO:0007669"/>
    <property type="project" value="TreeGrafter"/>
</dbReference>
<sequence length="652" mass="69586">MRSGVRNRQDAFGYRPDIDGLRAFAVLAVVLYHAGIPWMPGGFVGVDVFFVISGYVITRGLLREAAGGGITVAGFYARRVRRILPALLATLVVTSLAAWWLLLPPQLEDYARSATAASLSVSNLYFWRSSGYFDAAALYRPLLHTWSLSVEEQFYLVLPVSLLVILRLRLRPLWLPFAAAAALSFGLSLYAGRYAPTANFYLLPTRAWELLVGTLLAMAPRPARGTAPVVAEAAGLAGLAAILAPALLYGETTPFPGAGALPPCLGAALLIRLGEAPGRRAAATCLLAAAPLVAVGLISYSAYLVHWPLIVLSRIALMRPFTAPEIAALVAATLLLGALSYRFVEQPFRHPPERSPRPSRAPAHRPVLAAGLAASLAMAGLGWAGAASGGWPSRFPDFRVRPVPGTETWNHRTCFLFADQTWQAWDPAACTRTAGKDGLALLWGDSFAAHYVPGLIRHADRLPGNLVQYTAAGCRPTLGVSSHVVPHCRAFNENALALIRRHGIRDVVLAARWGAQRDHVLPDLRETVARVAALGARVHVIGQSPEFPLDPAFLAYRQRHDPPETAGLWHPAIDPGLNDGLRAAVAGLATFIDPLALLCGQAACAYARGDTFLFADTGHFSTAGAEAAVERFLAGGLFGHAVPQPTAMGSAP</sequence>
<dbReference type="Proteomes" id="UP000035955">
    <property type="component" value="Unassembled WGS sequence"/>
</dbReference>
<dbReference type="GO" id="GO:0016747">
    <property type="term" value="F:acyltransferase activity, transferring groups other than amino-acyl groups"/>
    <property type="evidence" value="ECO:0007669"/>
    <property type="project" value="InterPro"/>
</dbReference>
<keyword evidence="5" id="KW-1185">Reference proteome</keyword>
<evidence type="ECO:0000313" key="5">
    <source>
        <dbReference type="Proteomes" id="UP000035955"/>
    </source>
</evidence>
<proteinExistence type="predicted"/>
<feature type="transmembrane region" description="Helical" evidence="1">
    <location>
        <begin position="255"/>
        <end position="273"/>
    </location>
</feature>
<dbReference type="GO" id="GO:0016020">
    <property type="term" value="C:membrane"/>
    <property type="evidence" value="ECO:0007669"/>
    <property type="project" value="TreeGrafter"/>
</dbReference>
<dbReference type="PANTHER" id="PTHR23028:SF53">
    <property type="entry name" value="ACYL_TRANSF_3 DOMAIN-CONTAINING PROTEIN"/>
    <property type="match status" value="1"/>
</dbReference>
<feature type="domain" description="Acyltransferase 3" evidence="2">
    <location>
        <begin position="17"/>
        <end position="341"/>
    </location>
</feature>
<dbReference type="OrthoDB" id="9796461at2"/>
<feature type="transmembrane region" description="Helical" evidence="1">
    <location>
        <begin position="285"/>
        <end position="306"/>
    </location>
</feature>
<keyword evidence="1" id="KW-1133">Transmembrane helix</keyword>
<dbReference type="PATRIC" id="fig|298794.3.peg.7188"/>
<protein>
    <recommendedName>
        <fullName evidence="6">Acyltransferase</fullName>
    </recommendedName>
</protein>
<dbReference type="InterPro" id="IPR002656">
    <property type="entry name" value="Acyl_transf_3_dom"/>
</dbReference>
<reference evidence="4 5" key="1">
    <citation type="submission" date="2015-03" db="EMBL/GenBank/DDBJ databases">
        <title>Genome sequencing of Methylobacterium variabile DSM 16961.</title>
        <authorList>
            <person name="Chaudhry V."/>
            <person name="Patil P.B."/>
        </authorList>
    </citation>
    <scope>NUCLEOTIDE SEQUENCE [LARGE SCALE GENOMIC DNA]</scope>
    <source>
        <strain evidence="4 5">DSM 16961</strain>
    </source>
</reference>
<gene>
    <name evidence="4" type="ORF">VQ02_12380</name>
</gene>
<evidence type="ECO:0000259" key="3">
    <source>
        <dbReference type="Pfam" id="PF19040"/>
    </source>
</evidence>
<feature type="domain" description="SGNH" evidence="3">
    <location>
        <begin position="426"/>
        <end position="633"/>
    </location>
</feature>
<feature type="transmembrane region" description="Helical" evidence="1">
    <location>
        <begin position="42"/>
        <end position="62"/>
    </location>
</feature>
<feature type="transmembrane region" description="Helical" evidence="1">
    <location>
        <begin position="365"/>
        <end position="386"/>
    </location>
</feature>
<dbReference type="Pfam" id="PF01757">
    <property type="entry name" value="Acyl_transf_3"/>
    <property type="match status" value="1"/>
</dbReference>
<keyword evidence="1" id="KW-0472">Membrane</keyword>